<proteinExistence type="predicted"/>
<keyword evidence="3" id="KW-1185">Reference proteome</keyword>
<sequence>MGKKKNKTKNKSQAAPAASPAQAPTSPSPSPDASPTTNANAPQPAAPDAPNLPPGDDQGPENEPGIDQEPASADDSSTPAEETPQDTDTTPKEDGEGQSAGQEDDERLINYLKEHELSFSIVIKAIKKCRKNLDAIARLEARQPHTLSREEAEKVKSKLRMEHEMAMLVKLRDECLKAAREGVGSEGAKGKGHATTQTEIVVVESVEAQTEDGPSPPDAAAELSGDDAAEEQPDERPADEPPAPDPEQPPADHHQQSTDQPPPCQQGETAEEAVMVDTMQWLGQNVELHGGRQPPEAFQPRAYFGMQPEGGDRPGYYSPPPNYRLEADAGSEPNFLPSG</sequence>
<feature type="compositionally biased region" description="Acidic residues" evidence="1">
    <location>
        <begin position="224"/>
        <end position="233"/>
    </location>
</feature>
<organism evidence="2 3">
    <name type="scientific">Vitrella brassicaformis (strain CCMP3155)</name>
    <dbReference type="NCBI Taxonomy" id="1169540"/>
    <lineage>
        <taxon>Eukaryota</taxon>
        <taxon>Sar</taxon>
        <taxon>Alveolata</taxon>
        <taxon>Colpodellida</taxon>
        <taxon>Vitrellaceae</taxon>
        <taxon>Vitrella</taxon>
    </lineage>
</organism>
<feature type="compositionally biased region" description="Pro residues" evidence="1">
    <location>
        <begin position="240"/>
        <end position="249"/>
    </location>
</feature>
<accession>A0A0G4F817</accession>
<dbReference type="EMBL" id="CDMY01000385">
    <property type="protein sequence ID" value="CEM08689.1"/>
    <property type="molecule type" value="Genomic_DNA"/>
</dbReference>
<feature type="region of interest" description="Disordered" evidence="1">
    <location>
        <begin position="285"/>
        <end position="339"/>
    </location>
</feature>
<reference evidence="2 3" key="1">
    <citation type="submission" date="2014-11" db="EMBL/GenBank/DDBJ databases">
        <authorList>
            <person name="Zhu J."/>
            <person name="Qi W."/>
            <person name="Song R."/>
        </authorList>
    </citation>
    <scope>NUCLEOTIDE SEQUENCE [LARGE SCALE GENOMIC DNA]</scope>
</reference>
<feature type="compositionally biased region" description="Low complexity" evidence="1">
    <location>
        <begin position="11"/>
        <end position="25"/>
    </location>
</feature>
<evidence type="ECO:0000256" key="1">
    <source>
        <dbReference type="SAM" id="MobiDB-lite"/>
    </source>
</evidence>
<evidence type="ECO:0000313" key="3">
    <source>
        <dbReference type="Proteomes" id="UP000041254"/>
    </source>
</evidence>
<feature type="compositionally biased region" description="Basic residues" evidence="1">
    <location>
        <begin position="1"/>
        <end position="10"/>
    </location>
</feature>
<feature type="region of interest" description="Disordered" evidence="1">
    <location>
        <begin position="207"/>
        <end position="273"/>
    </location>
</feature>
<name>A0A0G4F817_VITBC</name>
<gene>
    <name evidence="2" type="ORF">Vbra_14713</name>
</gene>
<evidence type="ECO:0000313" key="2">
    <source>
        <dbReference type="EMBL" id="CEM08689.1"/>
    </source>
</evidence>
<dbReference type="InParanoid" id="A0A0G4F817"/>
<dbReference type="VEuPathDB" id="CryptoDB:Vbra_14713"/>
<dbReference type="Proteomes" id="UP000041254">
    <property type="component" value="Unassembled WGS sequence"/>
</dbReference>
<dbReference type="PhylomeDB" id="A0A0G4F817"/>
<feature type="compositionally biased region" description="Low complexity" evidence="1">
    <location>
        <begin position="33"/>
        <end position="43"/>
    </location>
</feature>
<feature type="region of interest" description="Disordered" evidence="1">
    <location>
        <begin position="1"/>
        <end position="108"/>
    </location>
</feature>
<protein>
    <submittedName>
        <fullName evidence="2">Uncharacterized protein</fullName>
    </submittedName>
</protein>
<feature type="compositionally biased region" description="Pro residues" evidence="1">
    <location>
        <begin position="44"/>
        <end position="53"/>
    </location>
</feature>
<dbReference type="AlphaFoldDB" id="A0A0G4F817"/>